<dbReference type="Gene3D" id="3.20.80.10">
    <property type="entry name" value="Regulatory factor, effector binding domain"/>
    <property type="match status" value="1"/>
</dbReference>
<keyword evidence="1" id="KW-0678">Repressor</keyword>
<keyword evidence="2" id="KW-0805">Transcription regulation</keyword>
<dbReference type="EMBL" id="JACKWY010000002">
    <property type="protein sequence ID" value="MBB6713978.1"/>
    <property type="molecule type" value="Genomic_DNA"/>
</dbReference>
<dbReference type="Proteomes" id="UP000198597">
    <property type="component" value="Unassembled WGS sequence"/>
</dbReference>
<keyword evidence="5" id="KW-0175">Coiled coil</keyword>
<evidence type="ECO:0000313" key="9">
    <source>
        <dbReference type="Proteomes" id="UP000198597"/>
    </source>
</evidence>
<dbReference type="SUPFAM" id="SSF55136">
    <property type="entry name" value="Probable bacterial effector-binding domain"/>
    <property type="match status" value="1"/>
</dbReference>
<proteinExistence type="predicted"/>
<keyword evidence="4" id="KW-0804">Transcription</keyword>
<evidence type="ECO:0000313" key="10">
    <source>
        <dbReference type="Proteomes" id="UP000585258"/>
    </source>
</evidence>
<dbReference type="Proteomes" id="UP000585258">
    <property type="component" value="Unassembled WGS sequence"/>
</dbReference>
<dbReference type="PANTHER" id="PTHR30204:SF69">
    <property type="entry name" value="MERR-FAMILY TRANSCRIPTIONAL REGULATOR"/>
    <property type="match status" value="1"/>
</dbReference>
<feature type="coiled-coil region" evidence="5">
    <location>
        <begin position="92"/>
        <end position="119"/>
    </location>
</feature>
<accession>A0A1H0LJI4</accession>
<evidence type="ECO:0000256" key="5">
    <source>
        <dbReference type="SAM" id="Coils"/>
    </source>
</evidence>
<dbReference type="CDD" id="cd01107">
    <property type="entry name" value="HTH_BmrR"/>
    <property type="match status" value="1"/>
</dbReference>
<evidence type="ECO:0000313" key="8">
    <source>
        <dbReference type="EMBL" id="SDO68359.1"/>
    </source>
</evidence>
<reference evidence="7 10" key="2">
    <citation type="submission" date="2020-08" db="EMBL/GenBank/DDBJ databases">
        <title>Clostridia isolated from Swiss meat.</title>
        <authorList>
            <person name="Wambui J."/>
            <person name="Stevens M.J.A."/>
            <person name="Stephan R."/>
        </authorList>
    </citation>
    <scope>NUCLEOTIDE SEQUENCE [LARGE SCALE GENOMIC DNA]</scope>
    <source>
        <strain evidence="7 10">CM001</strain>
    </source>
</reference>
<name>A0A1H0LJI4_9CLOT</name>
<dbReference type="GO" id="GO:0003677">
    <property type="term" value="F:DNA binding"/>
    <property type="evidence" value="ECO:0007669"/>
    <property type="project" value="UniProtKB-KW"/>
</dbReference>
<dbReference type="RefSeq" id="WP_089964809.1">
    <property type="nucleotide sequence ID" value="NZ_FNJM01000001.1"/>
</dbReference>
<evidence type="ECO:0000259" key="6">
    <source>
        <dbReference type="PROSITE" id="PS50937"/>
    </source>
</evidence>
<dbReference type="InterPro" id="IPR029442">
    <property type="entry name" value="GyrI-like"/>
</dbReference>
<evidence type="ECO:0000256" key="2">
    <source>
        <dbReference type="ARBA" id="ARBA00023015"/>
    </source>
</evidence>
<gene>
    <name evidence="7" type="ORF">H7E68_04410</name>
    <name evidence="8" type="ORF">SAMN04488529_101111</name>
</gene>
<dbReference type="Pfam" id="PF06445">
    <property type="entry name" value="GyrI-like"/>
    <property type="match status" value="1"/>
</dbReference>
<dbReference type="EMBL" id="FNJM01000001">
    <property type="protein sequence ID" value="SDO68359.1"/>
    <property type="molecule type" value="Genomic_DNA"/>
</dbReference>
<protein>
    <submittedName>
        <fullName evidence="8">DNA-binding transcriptional regulator, MerR family</fullName>
    </submittedName>
    <submittedName>
        <fullName evidence="7">MerR family transcriptional regulator</fullName>
    </submittedName>
</protein>
<evidence type="ECO:0000256" key="1">
    <source>
        <dbReference type="ARBA" id="ARBA00022491"/>
    </source>
</evidence>
<dbReference type="AlphaFoldDB" id="A0A1H0LJI4"/>
<evidence type="ECO:0000256" key="4">
    <source>
        <dbReference type="ARBA" id="ARBA00023163"/>
    </source>
</evidence>
<dbReference type="PROSITE" id="PS50937">
    <property type="entry name" value="HTH_MERR_2"/>
    <property type="match status" value="1"/>
</dbReference>
<feature type="domain" description="HTH merR-type" evidence="6">
    <location>
        <begin position="4"/>
        <end position="74"/>
    </location>
</feature>
<dbReference type="InterPro" id="IPR009061">
    <property type="entry name" value="DNA-bd_dom_put_sf"/>
</dbReference>
<dbReference type="STRING" id="94869.SAMN04488529_101111"/>
<evidence type="ECO:0000313" key="7">
    <source>
        <dbReference type="EMBL" id="MBB6713978.1"/>
    </source>
</evidence>
<dbReference type="GO" id="GO:0003700">
    <property type="term" value="F:DNA-binding transcription factor activity"/>
    <property type="evidence" value="ECO:0007669"/>
    <property type="project" value="InterPro"/>
</dbReference>
<reference evidence="8 9" key="1">
    <citation type="submission" date="2016-10" db="EMBL/GenBank/DDBJ databases">
        <authorList>
            <person name="de Groot N.N."/>
        </authorList>
    </citation>
    <scope>NUCLEOTIDE SEQUENCE [LARGE SCALE GENOMIC DNA]</scope>
    <source>
        <strain evidence="8 9">DSM 12272</strain>
    </source>
</reference>
<dbReference type="SUPFAM" id="SSF46955">
    <property type="entry name" value="Putative DNA-binding domain"/>
    <property type="match status" value="1"/>
</dbReference>
<dbReference type="PANTHER" id="PTHR30204">
    <property type="entry name" value="REDOX-CYCLING DRUG-SENSING TRANSCRIPTIONAL ACTIVATOR SOXR"/>
    <property type="match status" value="1"/>
</dbReference>
<dbReference type="Gene3D" id="1.10.1660.10">
    <property type="match status" value="1"/>
</dbReference>
<keyword evidence="3 8" id="KW-0238">DNA-binding</keyword>
<evidence type="ECO:0000256" key="3">
    <source>
        <dbReference type="ARBA" id="ARBA00023125"/>
    </source>
</evidence>
<keyword evidence="9" id="KW-1185">Reference proteome</keyword>
<dbReference type="Pfam" id="PF13411">
    <property type="entry name" value="MerR_1"/>
    <property type="match status" value="1"/>
</dbReference>
<organism evidence="8 9">
    <name type="scientific">Clostridium gasigenes</name>
    <dbReference type="NCBI Taxonomy" id="94869"/>
    <lineage>
        <taxon>Bacteria</taxon>
        <taxon>Bacillati</taxon>
        <taxon>Bacillota</taxon>
        <taxon>Clostridia</taxon>
        <taxon>Eubacteriales</taxon>
        <taxon>Clostridiaceae</taxon>
        <taxon>Clostridium</taxon>
    </lineage>
</organism>
<dbReference type="InterPro" id="IPR000551">
    <property type="entry name" value="MerR-type_HTH_dom"/>
</dbReference>
<dbReference type="OrthoDB" id="9773308at2"/>
<sequence length="273" mass="32245">MGTNFSIGEMSKLHNISVQTLRHYDKIGLLKPSYINEKSRYRYYSAKHFVILDLIKQCKAMGLSLEEIKGLIENYTSFDSILNIISKQKEMIDNKIKELSTVKNNISFLEERIKKSLEEGIDEVFIKYSDERRFIKYNNTKRYTEEFEINLSKTLVDMEQKYSSSNKELAFAISYEDIKKYEKLIYNNMLISVGEGIRNYHENLITLPKGEYITLNFDDDYKDTSKYYKKIIEYIDKNNIEVIGDFYEIYIMTRVGNDGKERSLGQIQILKNI</sequence>
<dbReference type="InterPro" id="IPR047057">
    <property type="entry name" value="MerR_fam"/>
</dbReference>
<dbReference type="InterPro" id="IPR011256">
    <property type="entry name" value="Reg_factor_effector_dom_sf"/>
</dbReference>
<dbReference type="SMART" id="SM00422">
    <property type="entry name" value="HTH_MERR"/>
    <property type="match status" value="1"/>
</dbReference>